<protein>
    <submittedName>
        <fullName evidence="3">Glycosyl transferase family 2</fullName>
    </submittedName>
</protein>
<sequence>MNKIISVIIPAYNSSQTIVQALDSVFEQTLPALEVIVINDGSKDNTLQILQDYKLTKHRSNLIVINKENGGVSSARNCGMAIAKGEWIAFLDSDDCWHPEKLNIVSMFLDKNFSLVGHGYQTNSFTKENFVIPEFENIKTKRFGYTSILLRNRFVTPSVVVRNTDEVRFDESMKYAEDHDLWLRLSEKLPALYLELPLVKLSRPLLTEGGLSGSKRKMRAGEMKMFMKQAKTNNIIFISLPFLIAFSSIKFILKIFR</sequence>
<feature type="transmembrane region" description="Helical" evidence="1">
    <location>
        <begin position="235"/>
        <end position="253"/>
    </location>
</feature>
<keyword evidence="1" id="KW-1133">Transmembrane helix</keyword>
<keyword evidence="1" id="KW-0472">Membrane</keyword>
<dbReference type="GO" id="GO:0016758">
    <property type="term" value="F:hexosyltransferase activity"/>
    <property type="evidence" value="ECO:0007669"/>
    <property type="project" value="UniProtKB-ARBA"/>
</dbReference>
<dbReference type="Gene3D" id="3.90.550.10">
    <property type="entry name" value="Spore Coat Polysaccharide Biosynthesis Protein SpsA, Chain A"/>
    <property type="match status" value="1"/>
</dbReference>
<evidence type="ECO:0000259" key="2">
    <source>
        <dbReference type="Pfam" id="PF00535"/>
    </source>
</evidence>
<keyword evidence="4" id="KW-1185">Reference proteome</keyword>
<dbReference type="InterPro" id="IPR029044">
    <property type="entry name" value="Nucleotide-diphossugar_trans"/>
</dbReference>
<dbReference type="PANTHER" id="PTHR22916:SF3">
    <property type="entry name" value="UDP-GLCNAC:BETAGAL BETA-1,3-N-ACETYLGLUCOSAMINYLTRANSFERASE-LIKE PROTEIN 1"/>
    <property type="match status" value="1"/>
</dbReference>
<dbReference type="AlphaFoldDB" id="A0A1H9U324"/>
<feature type="domain" description="Glycosyltransferase 2-like" evidence="2">
    <location>
        <begin position="6"/>
        <end position="135"/>
    </location>
</feature>
<evidence type="ECO:0000313" key="3">
    <source>
        <dbReference type="EMBL" id="SES03960.1"/>
    </source>
</evidence>
<dbReference type="EMBL" id="FOGG01000027">
    <property type="protein sequence ID" value="SES03960.1"/>
    <property type="molecule type" value="Genomic_DNA"/>
</dbReference>
<organism evidence="3 4">
    <name type="scientific">Pedobacter rhizosphaerae</name>
    <dbReference type="NCBI Taxonomy" id="390241"/>
    <lineage>
        <taxon>Bacteria</taxon>
        <taxon>Pseudomonadati</taxon>
        <taxon>Bacteroidota</taxon>
        <taxon>Sphingobacteriia</taxon>
        <taxon>Sphingobacteriales</taxon>
        <taxon>Sphingobacteriaceae</taxon>
        <taxon>Pedobacter</taxon>
    </lineage>
</organism>
<dbReference type="SUPFAM" id="SSF53448">
    <property type="entry name" value="Nucleotide-diphospho-sugar transferases"/>
    <property type="match status" value="1"/>
</dbReference>
<dbReference type="Proteomes" id="UP000199572">
    <property type="component" value="Unassembled WGS sequence"/>
</dbReference>
<dbReference type="InterPro" id="IPR001173">
    <property type="entry name" value="Glyco_trans_2-like"/>
</dbReference>
<dbReference type="Pfam" id="PF00535">
    <property type="entry name" value="Glycos_transf_2"/>
    <property type="match status" value="1"/>
</dbReference>
<keyword evidence="3" id="KW-0808">Transferase</keyword>
<name>A0A1H9U324_9SPHI</name>
<accession>A0A1H9U324</accession>
<reference evidence="3 4" key="1">
    <citation type="submission" date="2016-10" db="EMBL/GenBank/DDBJ databases">
        <authorList>
            <person name="de Groot N.N."/>
        </authorList>
    </citation>
    <scope>NUCLEOTIDE SEQUENCE [LARGE SCALE GENOMIC DNA]</scope>
    <source>
        <strain evidence="3 4">DSM 18610</strain>
    </source>
</reference>
<dbReference type="PANTHER" id="PTHR22916">
    <property type="entry name" value="GLYCOSYLTRANSFERASE"/>
    <property type="match status" value="1"/>
</dbReference>
<dbReference type="CDD" id="cd00761">
    <property type="entry name" value="Glyco_tranf_GTA_type"/>
    <property type="match status" value="1"/>
</dbReference>
<dbReference type="STRING" id="390241.SAMN04488023_12717"/>
<gene>
    <name evidence="3" type="ORF">SAMN04488023_12717</name>
</gene>
<evidence type="ECO:0000256" key="1">
    <source>
        <dbReference type="SAM" id="Phobius"/>
    </source>
</evidence>
<proteinExistence type="predicted"/>
<evidence type="ECO:0000313" key="4">
    <source>
        <dbReference type="Proteomes" id="UP000199572"/>
    </source>
</evidence>
<keyword evidence="1" id="KW-0812">Transmembrane</keyword>
<dbReference type="RefSeq" id="WP_090886845.1">
    <property type="nucleotide sequence ID" value="NZ_FOGG01000027.1"/>
</dbReference>
<dbReference type="OrthoDB" id="6638511at2"/>